<evidence type="ECO:0000256" key="5">
    <source>
        <dbReference type="SAM" id="Phobius"/>
    </source>
</evidence>
<dbReference type="GO" id="GO:0016020">
    <property type="term" value="C:membrane"/>
    <property type="evidence" value="ECO:0007669"/>
    <property type="project" value="UniProtKB-SubCell"/>
</dbReference>
<dbReference type="PANTHER" id="PTHR11662:SF399">
    <property type="entry name" value="FI19708P1-RELATED"/>
    <property type="match status" value="1"/>
</dbReference>
<feature type="transmembrane region" description="Helical" evidence="5">
    <location>
        <begin position="21"/>
        <end position="47"/>
    </location>
</feature>
<dbReference type="Proteomes" id="UP000287033">
    <property type="component" value="Unassembled WGS sequence"/>
</dbReference>
<evidence type="ECO:0000256" key="3">
    <source>
        <dbReference type="ARBA" id="ARBA00022989"/>
    </source>
</evidence>
<dbReference type="PROSITE" id="PS50850">
    <property type="entry name" value="MFS"/>
    <property type="match status" value="1"/>
</dbReference>
<feature type="non-terminal residue" evidence="7">
    <location>
        <position position="164"/>
    </location>
</feature>
<evidence type="ECO:0000256" key="4">
    <source>
        <dbReference type="ARBA" id="ARBA00023136"/>
    </source>
</evidence>
<dbReference type="InterPro" id="IPR020846">
    <property type="entry name" value="MFS_dom"/>
</dbReference>
<dbReference type="Pfam" id="PF07690">
    <property type="entry name" value="MFS_1"/>
    <property type="match status" value="1"/>
</dbReference>
<keyword evidence="8" id="KW-1185">Reference proteome</keyword>
<keyword evidence="2 5" id="KW-0812">Transmembrane</keyword>
<protein>
    <recommendedName>
        <fullName evidence="6">Major facilitator superfamily (MFS) profile domain-containing protein</fullName>
    </recommendedName>
</protein>
<gene>
    <name evidence="7" type="ORF">chiPu_0033293</name>
</gene>
<feature type="transmembrane region" description="Helical" evidence="5">
    <location>
        <begin position="88"/>
        <end position="111"/>
    </location>
</feature>
<dbReference type="Gene3D" id="1.20.1250.20">
    <property type="entry name" value="MFS general substrate transporter like domains"/>
    <property type="match status" value="1"/>
</dbReference>
<sequence length="164" mass="17699">MSQVLGANAENKASAKSNYRWVVMTLIFFVYTMAAADRANIGIVLPFVKSEFNMTNTEAGAIVSLFFIGYSVAQIPAGFVVKRFGVRMIFPLFMILTSVFTGLLGTATSALQMKFNRLALGLAEAPLPVAMLSTMNHWFPPKEKGTAVGIFLAAAKFGPVLVPP</sequence>
<evidence type="ECO:0000256" key="1">
    <source>
        <dbReference type="ARBA" id="ARBA00004141"/>
    </source>
</evidence>
<dbReference type="GO" id="GO:0022857">
    <property type="term" value="F:transmembrane transporter activity"/>
    <property type="evidence" value="ECO:0007669"/>
    <property type="project" value="InterPro"/>
</dbReference>
<evidence type="ECO:0000259" key="6">
    <source>
        <dbReference type="PROSITE" id="PS50850"/>
    </source>
</evidence>
<dbReference type="PANTHER" id="PTHR11662">
    <property type="entry name" value="SOLUTE CARRIER FAMILY 17"/>
    <property type="match status" value="1"/>
</dbReference>
<comment type="subcellular location">
    <subcellularLocation>
        <location evidence="1">Membrane</location>
        <topology evidence="1">Multi-pass membrane protein</topology>
    </subcellularLocation>
</comment>
<name>A0A401U1R0_CHIPU</name>
<feature type="domain" description="Major facilitator superfamily (MFS) profile" evidence="6">
    <location>
        <begin position="23"/>
        <end position="164"/>
    </location>
</feature>
<dbReference type="InterPro" id="IPR050382">
    <property type="entry name" value="MFS_Na/Anion_cotransporter"/>
</dbReference>
<dbReference type="EMBL" id="BEZZ01259362">
    <property type="protein sequence ID" value="GCC48837.1"/>
    <property type="molecule type" value="Genomic_DNA"/>
</dbReference>
<dbReference type="AlphaFoldDB" id="A0A401U1R0"/>
<comment type="caution">
    <text evidence="7">The sequence shown here is derived from an EMBL/GenBank/DDBJ whole genome shotgun (WGS) entry which is preliminary data.</text>
</comment>
<reference evidence="7 8" key="1">
    <citation type="journal article" date="2018" name="Nat. Ecol. Evol.">
        <title>Shark genomes provide insights into elasmobranch evolution and the origin of vertebrates.</title>
        <authorList>
            <person name="Hara Y"/>
            <person name="Yamaguchi K"/>
            <person name="Onimaru K"/>
            <person name="Kadota M"/>
            <person name="Koyanagi M"/>
            <person name="Keeley SD"/>
            <person name="Tatsumi K"/>
            <person name="Tanaka K"/>
            <person name="Motone F"/>
            <person name="Kageyama Y"/>
            <person name="Nozu R"/>
            <person name="Adachi N"/>
            <person name="Nishimura O"/>
            <person name="Nakagawa R"/>
            <person name="Tanegashima C"/>
            <person name="Kiyatake I"/>
            <person name="Matsumoto R"/>
            <person name="Murakumo K"/>
            <person name="Nishida K"/>
            <person name="Terakita A"/>
            <person name="Kuratani S"/>
            <person name="Sato K"/>
            <person name="Hyodo S Kuraku.S."/>
        </authorList>
    </citation>
    <scope>NUCLEOTIDE SEQUENCE [LARGE SCALE GENOMIC DNA]</scope>
</reference>
<feature type="transmembrane region" description="Helical" evidence="5">
    <location>
        <begin position="59"/>
        <end position="81"/>
    </location>
</feature>
<dbReference type="SUPFAM" id="SSF103473">
    <property type="entry name" value="MFS general substrate transporter"/>
    <property type="match status" value="1"/>
</dbReference>
<dbReference type="STRING" id="137246.A0A401U1R0"/>
<accession>A0A401U1R0</accession>
<keyword evidence="3 5" id="KW-1133">Transmembrane helix</keyword>
<organism evidence="7 8">
    <name type="scientific">Chiloscyllium punctatum</name>
    <name type="common">Brownbanded bambooshark</name>
    <name type="synonym">Hemiscyllium punctatum</name>
    <dbReference type="NCBI Taxonomy" id="137246"/>
    <lineage>
        <taxon>Eukaryota</taxon>
        <taxon>Metazoa</taxon>
        <taxon>Chordata</taxon>
        <taxon>Craniata</taxon>
        <taxon>Vertebrata</taxon>
        <taxon>Chondrichthyes</taxon>
        <taxon>Elasmobranchii</taxon>
        <taxon>Galeomorphii</taxon>
        <taxon>Galeoidea</taxon>
        <taxon>Orectolobiformes</taxon>
        <taxon>Hemiscylliidae</taxon>
        <taxon>Chiloscyllium</taxon>
    </lineage>
</organism>
<dbReference type="InterPro" id="IPR036259">
    <property type="entry name" value="MFS_trans_sf"/>
</dbReference>
<keyword evidence="4 5" id="KW-0472">Membrane</keyword>
<evidence type="ECO:0000256" key="2">
    <source>
        <dbReference type="ARBA" id="ARBA00022692"/>
    </source>
</evidence>
<dbReference type="InterPro" id="IPR011701">
    <property type="entry name" value="MFS"/>
</dbReference>
<proteinExistence type="predicted"/>
<evidence type="ECO:0000313" key="8">
    <source>
        <dbReference type="Proteomes" id="UP000287033"/>
    </source>
</evidence>
<dbReference type="OrthoDB" id="2985014at2759"/>
<evidence type="ECO:0000313" key="7">
    <source>
        <dbReference type="EMBL" id="GCC48837.1"/>
    </source>
</evidence>